<organism evidence="1 2">
    <name type="scientific">Tanacetum coccineum</name>
    <dbReference type="NCBI Taxonomy" id="301880"/>
    <lineage>
        <taxon>Eukaryota</taxon>
        <taxon>Viridiplantae</taxon>
        <taxon>Streptophyta</taxon>
        <taxon>Embryophyta</taxon>
        <taxon>Tracheophyta</taxon>
        <taxon>Spermatophyta</taxon>
        <taxon>Magnoliopsida</taxon>
        <taxon>eudicotyledons</taxon>
        <taxon>Gunneridae</taxon>
        <taxon>Pentapetalae</taxon>
        <taxon>asterids</taxon>
        <taxon>campanulids</taxon>
        <taxon>Asterales</taxon>
        <taxon>Asteraceae</taxon>
        <taxon>Asteroideae</taxon>
        <taxon>Anthemideae</taxon>
        <taxon>Anthemidinae</taxon>
        <taxon>Tanacetum</taxon>
    </lineage>
</organism>
<evidence type="ECO:0000313" key="2">
    <source>
        <dbReference type="Proteomes" id="UP001151760"/>
    </source>
</evidence>
<dbReference type="EMBL" id="BQNB010010369">
    <property type="protein sequence ID" value="GJS76350.1"/>
    <property type="molecule type" value="Genomic_DNA"/>
</dbReference>
<name>A0ABQ4YF28_9ASTR</name>
<gene>
    <name evidence="1" type="ORF">Tco_0726231</name>
</gene>
<keyword evidence="2" id="KW-1185">Reference proteome</keyword>
<reference evidence="1" key="2">
    <citation type="submission" date="2022-01" db="EMBL/GenBank/DDBJ databases">
        <authorList>
            <person name="Yamashiro T."/>
            <person name="Shiraishi A."/>
            <person name="Satake H."/>
            <person name="Nakayama K."/>
        </authorList>
    </citation>
    <scope>NUCLEOTIDE SEQUENCE</scope>
</reference>
<dbReference type="Proteomes" id="UP001151760">
    <property type="component" value="Unassembled WGS sequence"/>
</dbReference>
<comment type="caution">
    <text evidence="1">The sequence shown here is derived from an EMBL/GenBank/DDBJ whole genome shotgun (WGS) entry which is preliminary data.</text>
</comment>
<protein>
    <submittedName>
        <fullName evidence="1">Uncharacterized protein</fullName>
    </submittedName>
</protein>
<accession>A0ABQ4YF28</accession>
<evidence type="ECO:0000313" key="1">
    <source>
        <dbReference type="EMBL" id="GJS76350.1"/>
    </source>
</evidence>
<reference evidence="1" key="1">
    <citation type="journal article" date="2022" name="Int. J. Mol. Sci.">
        <title>Draft Genome of Tanacetum Coccineum: Genomic Comparison of Closely Related Tanacetum-Family Plants.</title>
        <authorList>
            <person name="Yamashiro T."/>
            <person name="Shiraishi A."/>
            <person name="Nakayama K."/>
            <person name="Satake H."/>
        </authorList>
    </citation>
    <scope>NUCLEOTIDE SEQUENCE</scope>
</reference>
<proteinExistence type="predicted"/>
<sequence length="119" mass="14032">MSSITAQQAKLNLELIPKEKRLEIRKCNGILSLGNNKIEPTFQVVLDALALTPCYSVFLTTADVPKVYMHQFWDSIHNHDTSYRFKMDRKKKFYLNLETFRDIFQIRPIVHDQDFDELP</sequence>